<dbReference type="Proteomes" id="UP000032049">
    <property type="component" value="Unassembled WGS sequence"/>
</dbReference>
<evidence type="ECO:0000313" key="1">
    <source>
        <dbReference type="EMBL" id="KIO75604.1"/>
    </source>
</evidence>
<gene>
    <name evidence="1" type="ORF">TH53_19900</name>
</gene>
<name>A0A0D0FT32_9SPHI</name>
<dbReference type="STRING" id="1503925.TH53_19900"/>
<comment type="caution">
    <text evidence="1">The sequence shown here is derived from an EMBL/GenBank/DDBJ whole genome shotgun (WGS) entry which is preliminary data.</text>
</comment>
<dbReference type="EMBL" id="JXRA01000093">
    <property type="protein sequence ID" value="KIO75604.1"/>
    <property type="molecule type" value="Genomic_DNA"/>
</dbReference>
<proteinExistence type="predicted"/>
<evidence type="ECO:0000313" key="2">
    <source>
        <dbReference type="Proteomes" id="UP000032049"/>
    </source>
</evidence>
<keyword evidence="2" id="KW-1185">Reference proteome</keyword>
<dbReference type="RefSeq" id="WP_041884667.1">
    <property type="nucleotide sequence ID" value="NZ_CP157278.1"/>
</dbReference>
<organism evidence="1 2">
    <name type="scientific">Pedobacter lusitanus</name>
    <dbReference type="NCBI Taxonomy" id="1503925"/>
    <lineage>
        <taxon>Bacteria</taxon>
        <taxon>Pseudomonadati</taxon>
        <taxon>Bacteroidota</taxon>
        <taxon>Sphingobacteriia</taxon>
        <taxon>Sphingobacteriales</taxon>
        <taxon>Sphingobacteriaceae</taxon>
        <taxon>Pedobacter</taxon>
    </lineage>
</organism>
<sequence>MKSLLSKKDHSRRYYLHGIVKKHFIVNSHNREVSVTPDTIDLARENKYLMELCAKFGYNIQMSIV</sequence>
<protein>
    <submittedName>
        <fullName evidence="1">Uncharacterized protein</fullName>
    </submittedName>
</protein>
<dbReference type="AlphaFoldDB" id="A0A0D0FT32"/>
<accession>A0A0D0FT32</accession>
<reference evidence="1 2" key="1">
    <citation type="submission" date="2015-01" db="EMBL/GenBank/DDBJ databases">
        <title>Draft genome sequence of Pedobacter sp. NL19 isolated from sludge of an effluent treatment pond in an abandoned uranium mine.</title>
        <authorList>
            <person name="Santos T."/>
            <person name="Caetano T."/>
            <person name="Covas C."/>
            <person name="Cruz A."/>
            <person name="Mendo S."/>
        </authorList>
    </citation>
    <scope>NUCLEOTIDE SEQUENCE [LARGE SCALE GENOMIC DNA]</scope>
    <source>
        <strain evidence="1 2">NL19</strain>
    </source>
</reference>